<evidence type="ECO:0000313" key="1">
    <source>
        <dbReference type="EMBL" id="GAF26521.1"/>
    </source>
</evidence>
<reference evidence="1" key="1">
    <citation type="journal article" date="2014" name="Gene">
        <title>Genome-guided analysis of transformation efficiency and carbon dioxide assimilation by Moorella thermoacetica Y72.</title>
        <authorList>
            <person name="Tsukahara K."/>
            <person name="Kita A."/>
            <person name="Nakashimada Y."/>
            <person name="Hoshino T."/>
            <person name="Murakami K."/>
        </authorList>
    </citation>
    <scope>NUCLEOTIDE SEQUENCE [LARGE SCALE GENOMIC DNA]</scope>
    <source>
        <strain evidence="1">Y72</strain>
    </source>
</reference>
<organism evidence="1">
    <name type="scientific">Moorella thermoacetica Y72</name>
    <dbReference type="NCBI Taxonomy" id="1325331"/>
    <lineage>
        <taxon>Bacteria</taxon>
        <taxon>Bacillati</taxon>
        <taxon>Bacillota</taxon>
        <taxon>Clostridia</taxon>
        <taxon>Neomoorellales</taxon>
        <taxon>Neomoorellaceae</taxon>
        <taxon>Neomoorella</taxon>
    </lineage>
</organism>
<dbReference type="PANTHER" id="PTHR36109">
    <property type="entry name" value="MEMBRANE PROTEIN-RELATED"/>
    <property type="match status" value="1"/>
</dbReference>
<accession>A0A0S6UG72</accession>
<dbReference type="Proteomes" id="UP000063718">
    <property type="component" value="Unassembled WGS sequence"/>
</dbReference>
<protein>
    <submittedName>
        <fullName evidence="1">Cobalamin biosynthesis protein cobN and related Mg-chelatases</fullName>
    </submittedName>
</protein>
<dbReference type="InterPro" id="IPR052948">
    <property type="entry name" value="Low_temp-induced_all0457"/>
</dbReference>
<sequence length="171" mass="17456">MDLPKEDLSMAKTVIAVFSNEQVAKEAVEDLRRAGFDREISILAKDQGRKGGDQEGGLNMGADTGGISDGVTTGGVLGGLAGLAAGAGALVIPGIGPLIAAGPIAGLLSGAATGGVAGGLIDWGIPEAEGREYENEIRQGKMLVSVRCDDQRADQANKILKDHGADRVRIH</sequence>
<dbReference type="EMBL" id="DF238840">
    <property type="protein sequence ID" value="GAF26521.1"/>
    <property type="molecule type" value="Genomic_DNA"/>
</dbReference>
<dbReference type="PANTHER" id="PTHR36109:SF2">
    <property type="entry name" value="MEMBRANE PROTEIN"/>
    <property type="match status" value="1"/>
</dbReference>
<proteinExistence type="predicted"/>
<gene>
    <name evidence="1" type="ORF">MTY_1861</name>
</gene>
<name>A0A0S6UG72_NEOTH</name>
<dbReference type="AlphaFoldDB" id="A0A0S6UG72"/>